<dbReference type="RefSeq" id="WP_064451107.1">
    <property type="nucleotide sequence ID" value="NZ_CP015600.1"/>
</dbReference>
<dbReference type="AlphaFoldDB" id="A0A172YX99"/>
<keyword evidence="1" id="KW-1133">Transmembrane helix</keyword>
<evidence type="ECO:0000256" key="1">
    <source>
        <dbReference type="SAM" id="Phobius"/>
    </source>
</evidence>
<dbReference type="Proteomes" id="UP000077829">
    <property type="component" value="Chromosome"/>
</dbReference>
<reference evidence="2 3" key="1">
    <citation type="submission" date="2016-05" db="EMBL/GenBank/DDBJ databases">
        <title>Complete genome sequence of Pseudomonas antarctica PAMC 27494.</title>
        <authorList>
            <person name="Lee J."/>
        </authorList>
    </citation>
    <scope>NUCLEOTIDE SEQUENCE [LARGE SCALE GENOMIC DNA]</scope>
    <source>
        <strain evidence="2 3">PAMC 27494</strain>
    </source>
</reference>
<keyword evidence="1" id="KW-0812">Transmembrane</keyword>
<feature type="transmembrane region" description="Helical" evidence="1">
    <location>
        <begin position="29"/>
        <end position="49"/>
    </location>
</feature>
<organism evidence="2 3">
    <name type="scientific">Pseudomonas antarctica</name>
    <dbReference type="NCBI Taxonomy" id="219572"/>
    <lineage>
        <taxon>Bacteria</taxon>
        <taxon>Pseudomonadati</taxon>
        <taxon>Pseudomonadota</taxon>
        <taxon>Gammaproteobacteria</taxon>
        <taxon>Pseudomonadales</taxon>
        <taxon>Pseudomonadaceae</taxon>
        <taxon>Pseudomonas</taxon>
    </lineage>
</organism>
<dbReference type="KEGG" id="panr:A7J50_1356"/>
<sequence>MIKKLISTLISVSFSAALLSGVESLHQFAFYVMCVMTGIAWLALLCGAVKEEAAAEVRSRLWISLPSSAFSLYAMIATDHTVLAAASFMTTFFILTMAFRKPEVAA</sequence>
<proteinExistence type="predicted"/>
<protein>
    <submittedName>
        <fullName evidence="2">Uncharacterized protein</fullName>
    </submittedName>
</protein>
<evidence type="ECO:0000313" key="2">
    <source>
        <dbReference type="EMBL" id="ANF84790.1"/>
    </source>
</evidence>
<gene>
    <name evidence="2" type="ORF">A7J50_1356</name>
</gene>
<evidence type="ECO:0000313" key="3">
    <source>
        <dbReference type="Proteomes" id="UP000077829"/>
    </source>
</evidence>
<name>A0A172YX99_9PSED</name>
<keyword evidence="1" id="KW-0472">Membrane</keyword>
<dbReference type="STRING" id="219572.A7J50_1356"/>
<dbReference type="EMBL" id="CP015600">
    <property type="protein sequence ID" value="ANF84790.1"/>
    <property type="molecule type" value="Genomic_DNA"/>
</dbReference>
<feature type="transmembrane region" description="Helical" evidence="1">
    <location>
        <begin position="82"/>
        <end position="99"/>
    </location>
</feature>
<accession>A0A172YX99</accession>
<feature type="transmembrane region" description="Helical" evidence="1">
    <location>
        <begin position="61"/>
        <end position="76"/>
    </location>
</feature>
<dbReference type="PATRIC" id="fig|219572.3.peg.1382"/>